<reference evidence="3 4" key="1">
    <citation type="submission" date="2015-05" db="EMBL/GenBank/DDBJ databases">
        <title>Complete genome sequence of Corynebacterium epidermidicanis DSM 45586, isolated from the skin of a dog suffering from pruritus.</title>
        <authorList>
            <person name="Ruckert C."/>
            <person name="Albersmeier A."/>
            <person name="Winkler A."/>
            <person name="Tauch A."/>
        </authorList>
    </citation>
    <scope>NUCLEOTIDE SEQUENCE [LARGE SCALE GENOMIC DNA]</scope>
    <source>
        <strain evidence="3 4">DSM 45586</strain>
    </source>
</reference>
<feature type="domain" description="Gcp-like" evidence="2">
    <location>
        <begin position="38"/>
        <end position="149"/>
    </location>
</feature>
<accession>A0A0G3GMA1</accession>
<dbReference type="InterPro" id="IPR000905">
    <property type="entry name" value="Gcp-like_dom"/>
</dbReference>
<dbReference type="STRING" id="1050174.CEPID_02400"/>
<proteinExistence type="predicted"/>
<evidence type="ECO:0000313" key="4">
    <source>
        <dbReference type="Proteomes" id="UP000035368"/>
    </source>
</evidence>
<dbReference type="Proteomes" id="UP000035368">
    <property type="component" value="Chromosome"/>
</dbReference>
<dbReference type="GO" id="GO:0002949">
    <property type="term" value="P:tRNA threonylcarbamoyladenosine modification"/>
    <property type="evidence" value="ECO:0007669"/>
    <property type="project" value="InterPro"/>
</dbReference>
<dbReference type="GO" id="GO:0005829">
    <property type="term" value="C:cytosol"/>
    <property type="evidence" value="ECO:0007669"/>
    <property type="project" value="TreeGrafter"/>
</dbReference>
<evidence type="ECO:0000313" key="3">
    <source>
        <dbReference type="EMBL" id="AKK02361.1"/>
    </source>
</evidence>
<dbReference type="Pfam" id="PF00814">
    <property type="entry name" value="TsaD"/>
    <property type="match status" value="1"/>
</dbReference>
<keyword evidence="4" id="KW-1185">Reference proteome</keyword>
<dbReference type="PANTHER" id="PTHR11735">
    <property type="entry name" value="TRNA N6-ADENOSINE THREONYLCARBAMOYLTRANSFERASE"/>
    <property type="match status" value="1"/>
</dbReference>
<dbReference type="PATRIC" id="fig|1050174.4.peg.489"/>
<protein>
    <submittedName>
        <fullName evidence="3">tRNA threonylcarbamoyl adenosine modification protein</fullName>
    </submittedName>
</protein>
<name>A0A0G3GMA1_9CORY</name>
<dbReference type="SUPFAM" id="SSF53067">
    <property type="entry name" value="Actin-like ATPase domain"/>
    <property type="match status" value="2"/>
</dbReference>
<dbReference type="EMBL" id="CP011541">
    <property type="protein sequence ID" value="AKK02361.1"/>
    <property type="molecule type" value="Genomic_DNA"/>
</dbReference>
<evidence type="ECO:0000256" key="1">
    <source>
        <dbReference type="SAM" id="MobiDB-lite"/>
    </source>
</evidence>
<feature type="compositionally biased region" description="Basic and acidic residues" evidence="1">
    <location>
        <begin position="194"/>
        <end position="203"/>
    </location>
</feature>
<evidence type="ECO:0000259" key="2">
    <source>
        <dbReference type="Pfam" id="PF00814"/>
    </source>
</evidence>
<sequence>MEPVLVLAIDSATPTVVAGVVDSDTDEVLGETILENCRDHNEQLVPATQAALNKAGKTFQDIHAIVVGTGPGPFTGLRVGMATAAAFGDALGIPVHGVCSLDAIAVQIPAEQKVVAIDARRREAYWARYEGERVGEPQVTPYDQVPRVGEMNAPANLAEHFPEATHDLYPTPLALVQVASLGEQPGPLQPLYLRRPDAKEPKPKPKSPAIPDVQL</sequence>
<dbReference type="AlphaFoldDB" id="A0A0G3GMA1"/>
<dbReference type="InterPro" id="IPR043129">
    <property type="entry name" value="ATPase_NBD"/>
</dbReference>
<gene>
    <name evidence="3" type="ORF">CEPID_02400</name>
</gene>
<dbReference type="KEGG" id="cei:CEPID_02400"/>
<organism evidence="3 4">
    <name type="scientific">Corynebacterium epidermidicanis</name>
    <dbReference type="NCBI Taxonomy" id="1050174"/>
    <lineage>
        <taxon>Bacteria</taxon>
        <taxon>Bacillati</taxon>
        <taxon>Actinomycetota</taxon>
        <taxon>Actinomycetes</taxon>
        <taxon>Mycobacteriales</taxon>
        <taxon>Corynebacteriaceae</taxon>
        <taxon>Corynebacterium</taxon>
    </lineage>
</organism>
<dbReference type="InterPro" id="IPR022496">
    <property type="entry name" value="T6A_TsaB"/>
</dbReference>
<dbReference type="CDD" id="cd24032">
    <property type="entry name" value="ASKHA_NBD_TsaB"/>
    <property type="match status" value="1"/>
</dbReference>
<dbReference type="PANTHER" id="PTHR11735:SF11">
    <property type="entry name" value="TRNA THREONYLCARBAMOYLADENOSINE BIOSYNTHESIS PROTEIN TSAB"/>
    <property type="match status" value="1"/>
</dbReference>
<dbReference type="NCBIfam" id="TIGR03725">
    <property type="entry name" value="T6A_YeaZ"/>
    <property type="match status" value="1"/>
</dbReference>
<dbReference type="Gene3D" id="3.30.420.40">
    <property type="match status" value="1"/>
</dbReference>
<feature type="region of interest" description="Disordered" evidence="1">
    <location>
        <begin position="186"/>
        <end position="215"/>
    </location>
</feature>